<name>A0A9D2C680_9FIRM</name>
<dbReference type="NCBIfam" id="TIGR01909">
    <property type="entry name" value="C_GCAxxG_C_C"/>
    <property type="match status" value="1"/>
</dbReference>
<evidence type="ECO:0000313" key="1">
    <source>
        <dbReference type="EMBL" id="HIY60128.1"/>
    </source>
</evidence>
<reference evidence="1" key="2">
    <citation type="submission" date="2021-04" db="EMBL/GenBank/DDBJ databases">
        <authorList>
            <person name="Gilroy R."/>
        </authorList>
    </citation>
    <scope>NUCLEOTIDE SEQUENCE</scope>
    <source>
        <strain evidence="1">ChiSxjej3B15-24422</strain>
    </source>
</reference>
<proteinExistence type="predicted"/>
<organism evidence="1 2">
    <name type="scientific">Candidatus Eisenbergiella pullistercoris</name>
    <dbReference type="NCBI Taxonomy" id="2838555"/>
    <lineage>
        <taxon>Bacteria</taxon>
        <taxon>Bacillati</taxon>
        <taxon>Bacillota</taxon>
        <taxon>Clostridia</taxon>
        <taxon>Lachnospirales</taxon>
        <taxon>Lachnospiraceae</taxon>
        <taxon>Eisenbergiella</taxon>
    </lineage>
</organism>
<comment type="caution">
    <text evidence="1">The sequence shown here is derived from an EMBL/GenBank/DDBJ whole genome shotgun (WGS) entry which is preliminary data.</text>
</comment>
<dbReference type="EMBL" id="DXDD01000072">
    <property type="protein sequence ID" value="HIY60128.1"/>
    <property type="molecule type" value="Genomic_DNA"/>
</dbReference>
<dbReference type="InterPro" id="IPR010181">
    <property type="entry name" value="CGCAxxGCC_motif"/>
</dbReference>
<protein>
    <submittedName>
        <fullName evidence="1">C-GCAxxG-C-C family protein</fullName>
    </submittedName>
</protein>
<dbReference type="AlphaFoldDB" id="A0A9D2C680"/>
<reference evidence="1" key="1">
    <citation type="journal article" date="2021" name="PeerJ">
        <title>Extensive microbial diversity within the chicken gut microbiome revealed by metagenomics and culture.</title>
        <authorList>
            <person name="Gilroy R."/>
            <person name="Ravi A."/>
            <person name="Getino M."/>
            <person name="Pursley I."/>
            <person name="Horton D.L."/>
            <person name="Alikhan N.F."/>
            <person name="Baker D."/>
            <person name="Gharbi K."/>
            <person name="Hall N."/>
            <person name="Watson M."/>
            <person name="Adriaenssens E.M."/>
            <person name="Foster-Nyarko E."/>
            <person name="Jarju S."/>
            <person name="Secka A."/>
            <person name="Antonio M."/>
            <person name="Oren A."/>
            <person name="Chaudhuri R.R."/>
            <person name="La Ragione R."/>
            <person name="Hildebrand F."/>
            <person name="Pallen M.J."/>
        </authorList>
    </citation>
    <scope>NUCLEOTIDE SEQUENCE</scope>
    <source>
        <strain evidence="1">ChiSxjej3B15-24422</strain>
    </source>
</reference>
<dbReference type="Proteomes" id="UP000824007">
    <property type="component" value="Unassembled WGS sequence"/>
</dbReference>
<evidence type="ECO:0000313" key="2">
    <source>
        <dbReference type="Proteomes" id="UP000824007"/>
    </source>
</evidence>
<gene>
    <name evidence="1" type="ORF">H9831_05540</name>
</gene>
<accession>A0A9D2C680</accession>
<dbReference type="Pfam" id="PF09719">
    <property type="entry name" value="C_GCAxxG_C_C"/>
    <property type="match status" value="1"/>
</dbReference>
<sequence length="163" mass="17659">MKSRVQDAVDLFESGYACAQSVFAAYADLFGMDRETALKLSGPLSAGVGRMREVCGTVSAMAMLSGLKKGFTDPDDLTGKAEAYALVRRMSDRLKAAHGSVICRQLLGLPEGMEREESAKPQERTPEYYASRPCSGIVRTAATIVEEELLPELFSEPEAADRS</sequence>